<organism evidence="2 3">
    <name type="scientific">Aeromicrobium ginsengisoli</name>
    <dbReference type="NCBI Taxonomy" id="363867"/>
    <lineage>
        <taxon>Bacteria</taxon>
        <taxon>Bacillati</taxon>
        <taxon>Actinomycetota</taxon>
        <taxon>Actinomycetes</taxon>
        <taxon>Propionibacteriales</taxon>
        <taxon>Nocardioidaceae</taxon>
        <taxon>Aeromicrobium</taxon>
    </lineage>
</organism>
<evidence type="ECO:0000313" key="3">
    <source>
        <dbReference type="Proteomes" id="UP000380867"/>
    </source>
</evidence>
<reference evidence="2" key="1">
    <citation type="submission" date="2019-09" db="EMBL/GenBank/DDBJ databases">
        <authorList>
            <person name="Li J."/>
        </authorList>
    </citation>
    <scope>NUCLEOTIDE SEQUENCE [LARGE SCALE GENOMIC DNA]</scope>
    <source>
        <strain evidence="2">JCM 14732</strain>
    </source>
</reference>
<dbReference type="OrthoDB" id="3786504at2"/>
<proteinExistence type="predicted"/>
<sequence>MTVRGIRIMLVVAIVIDVAYWTIWFTHRSWIESDTSQAYVEFENAFPLADAWLGLTCVLALVALGRRSPTALLWLIAAGSAGMYLFGMDVLYDLENGIYAQGAGGVMEAAINLITLAFSVIALRWAWTRRDGLLSGAAV</sequence>
<feature type="transmembrane region" description="Helical" evidence="1">
    <location>
        <begin position="7"/>
        <end position="25"/>
    </location>
</feature>
<keyword evidence="1" id="KW-1133">Transmembrane helix</keyword>
<dbReference type="EMBL" id="SDPQ02000002">
    <property type="protein sequence ID" value="KAA1397683.1"/>
    <property type="molecule type" value="Genomic_DNA"/>
</dbReference>
<feature type="transmembrane region" description="Helical" evidence="1">
    <location>
        <begin position="98"/>
        <end position="123"/>
    </location>
</feature>
<protein>
    <submittedName>
        <fullName evidence="2">Uncharacterized protein</fullName>
    </submittedName>
</protein>
<dbReference type="RefSeq" id="WP_149689131.1">
    <property type="nucleotide sequence ID" value="NZ_SDPQ02000002.1"/>
</dbReference>
<feature type="transmembrane region" description="Helical" evidence="1">
    <location>
        <begin position="45"/>
        <end position="64"/>
    </location>
</feature>
<dbReference type="Proteomes" id="UP000380867">
    <property type="component" value="Unassembled WGS sequence"/>
</dbReference>
<dbReference type="AlphaFoldDB" id="A0A5M4FFX1"/>
<gene>
    <name evidence="2" type="ORF">ESP70_010030</name>
</gene>
<evidence type="ECO:0000313" key="2">
    <source>
        <dbReference type="EMBL" id="KAA1397683.1"/>
    </source>
</evidence>
<keyword evidence="1" id="KW-0472">Membrane</keyword>
<keyword evidence="1" id="KW-0812">Transmembrane</keyword>
<accession>A0A5M4FFX1</accession>
<comment type="caution">
    <text evidence="2">The sequence shown here is derived from an EMBL/GenBank/DDBJ whole genome shotgun (WGS) entry which is preliminary data.</text>
</comment>
<evidence type="ECO:0000256" key="1">
    <source>
        <dbReference type="SAM" id="Phobius"/>
    </source>
</evidence>
<feature type="transmembrane region" description="Helical" evidence="1">
    <location>
        <begin position="71"/>
        <end position="92"/>
    </location>
</feature>
<name>A0A5M4FFX1_9ACTN</name>
<keyword evidence="3" id="KW-1185">Reference proteome</keyword>